<reference evidence="11 12" key="1">
    <citation type="submission" date="2021-03" db="EMBL/GenBank/DDBJ databases">
        <title>Sequencing the genomes of 1000 actinobacteria strains.</title>
        <authorList>
            <person name="Klenk H.-P."/>
        </authorList>
    </citation>
    <scope>NUCLEOTIDE SEQUENCE [LARGE SCALE GENOMIC DNA]</scope>
    <source>
        <strain evidence="11 12">DSM 44580</strain>
    </source>
</reference>
<keyword evidence="11" id="KW-0255">Endonuclease</keyword>
<dbReference type="Pfam" id="PF22590">
    <property type="entry name" value="Cas3-like_C_2"/>
    <property type="match status" value="1"/>
</dbReference>
<organism evidence="11 12">
    <name type="scientific">Crossiella equi</name>
    <dbReference type="NCBI Taxonomy" id="130796"/>
    <lineage>
        <taxon>Bacteria</taxon>
        <taxon>Bacillati</taxon>
        <taxon>Actinomycetota</taxon>
        <taxon>Actinomycetes</taxon>
        <taxon>Pseudonocardiales</taxon>
        <taxon>Pseudonocardiaceae</taxon>
        <taxon>Crossiella</taxon>
    </lineage>
</organism>
<evidence type="ECO:0000313" key="12">
    <source>
        <dbReference type="Proteomes" id="UP001519363"/>
    </source>
</evidence>
<feature type="region of interest" description="Disordered" evidence="9">
    <location>
        <begin position="844"/>
        <end position="867"/>
    </location>
</feature>
<keyword evidence="7" id="KW-0067">ATP-binding</keyword>
<evidence type="ECO:0000256" key="5">
    <source>
        <dbReference type="ARBA" id="ARBA00022801"/>
    </source>
</evidence>
<dbReference type="InterPro" id="IPR038257">
    <property type="entry name" value="CRISPR-assoc_Cas3_HD_sf"/>
</dbReference>
<keyword evidence="5 11" id="KW-0378">Hydrolase</keyword>
<dbReference type="SUPFAM" id="SSF109604">
    <property type="entry name" value="HD-domain/PDEase-like"/>
    <property type="match status" value="1"/>
</dbReference>
<dbReference type="InterPro" id="IPR013444">
    <property type="entry name" value="Helicase_Cas3_CRISPR-ass_Anaes"/>
</dbReference>
<dbReference type="InterPro" id="IPR054712">
    <property type="entry name" value="Cas3-like_dom"/>
</dbReference>
<keyword evidence="11" id="KW-0540">Nuclease</keyword>
<dbReference type="InterPro" id="IPR006483">
    <property type="entry name" value="CRISPR-assoc_Cas3_HD"/>
</dbReference>
<evidence type="ECO:0000313" key="11">
    <source>
        <dbReference type="EMBL" id="MBP2477670.1"/>
    </source>
</evidence>
<gene>
    <name evidence="11" type="ORF">JOF53_006542</name>
</gene>
<evidence type="ECO:0000256" key="2">
    <source>
        <dbReference type="ARBA" id="ARBA00009046"/>
    </source>
</evidence>
<dbReference type="Gene3D" id="1.10.3210.30">
    <property type="match status" value="1"/>
</dbReference>
<dbReference type="RefSeq" id="WP_209707457.1">
    <property type="nucleotide sequence ID" value="NZ_JAGIOO010000001.1"/>
</dbReference>
<feature type="domain" description="HD Cas3-type" evidence="10">
    <location>
        <begin position="774"/>
        <end position="980"/>
    </location>
</feature>
<dbReference type="NCBIfam" id="TIGR02621">
    <property type="entry name" value="cas3_GSU0051"/>
    <property type="match status" value="1"/>
</dbReference>
<keyword evidence="8" id="KW-0051">Antiviral defense</keyword>
<comment type="similarity">
    <text evidence="1">In the N-terminal section; belongs to the CRISPR-associated nuclease Cas3-HD family.</text>
</comment>
<dbReference type="Proteomes" id="UP001519363">
    <property type="component" value="Unassembled WGS sequence"/>
</dbReference>
<evidence type="ECO:0000256" key="8">
    <source>
        <dbReference type="ARBA" id="ARBA00023118"/>
    </source>
</evidence>
<name>A0ABS5APR8_9PSEU</name>
<dbReference type="NCBIfam" id="TIGR01596">
    <property type="entry name" value="cas3_HD"/>
    <property type="match status" value="1"/>
</dbReference>
<evidence type="ECO:0000256" key="6">
    <source>
        <dbReference type="ARBA" id="ARBA00022806"/>
    </source>
</evidence>
<keyword evidence="3" id="KW-0479">Metal-binding</keyword>
<dbReference type="PROSITE" id="PS51643">
    <property type="entry name" value="HD_CAS3"/>
    <property type="match status" value="1"/>
</dbReference>
<keyword evidence="6" id="KW-0347">Helicase</keyword>
<dbReference type="EC" id="3.6.4.-" evidence="11"/>
<evidence type="ECO:0000256" key="1">
    <source>
        <dbReference type="ARBA" id="ARBA00006847"/>
    </source>
</evidence>
<evidence type="ECO:0000259" key="10">
    <source>
        <dbReference type="PROSITE" id="PS51643"/>
    </source>
</evidence>
<dbReference type="Pfam" id="PF18019">
    <property type="entry name" value="Cas3_HD"/>
    <property type="match status" value="1"/>
</dbReference>
<accession>A0ABS5APR8</accession>
<sequence>MSELTTSDFAAFYEQVHGHQPFPWQSRLAEHVLTQRRWPQQLDVPTGLGKTSVLDIASFTTAAGAGPRRVFFVVDRRLVVDEAHTHAQRLAAALRNPTGAITALVAKRLSALASSRVPGEPVSVTRMRGGASWDWRWLDRPDRFGIVLGTVDQIGSRLLFRAYGTTPRLAPIDAALVGTDALLFVDEAHLSEPFLHTVTAVQDLDRPQRPVAAPTRLVRLTATHRPGTPEAAPVFDLADNLADPEAARRLRAAKYLITATCPARQLTDVLAQAADLAAREHPGGLLGVVVNTVAQARAVHTRLRTLVPAAEALLLTGRTRPADRDRVLAGWADRIMVGWRTRQPEGRTTRFLVATQTVEVGANIDLDVLITESAPWDALVQRLGRLNRVGHGPATATAVIIHPSTTTPDLVYGEPRQHAWDWLTQHQPPLDWPSARAVTADRELFTNPDQHGLMVNPEALRALRAPAEAVSTTPRVPEMFAQHLHGWVRTAPIPIPDAPVAPFLHGAGTTSTTVRLLWRADMHPHDTTAWARTVELIPPRTEEILEVPLSAVRAWLTGATDTTVLVDLEHEPAAPERPAIGDGRAVLLLRADQNPVVLTEVTRLRAEDVLVVPATYGGLDEFGWAPEATAPVVDVAELAPLGARRRPVLRLNPATLPPLIAATGHPDTAATIAHRLKQLTVLLDKPDPDDERELPTDLPAPHPHEPGEPELAVITVLADLHHHLQRWWSEQHPGSPMPTKLLPLTPRPTSAADLVLVRHLSPSSRDESAEGSSTSDRQVTLAEHHTDVGNLAEEFAANLNLEPRVHASVVLAARWHDLGKLDPRFQAMLHHGSRLAAEAAPAPLAKSGMDPADRTARRRAQQASGYPQQARHEALSAFLAQQLLATGIEEEVDGELLTHLVAAHHGHSRPLLPPVTDDQLPGHIDIPADCTGLKQDTTVELTGMSAVDWESCERFQALCQRYGHWGVALLEALVRLADIACSAGDYPAHARAEAP</sequence>
<dbReference type="EC" id="3.1.-.-" evidence="11"/>
<evidence type="ECO:0000256" key="4">
    <source>
        <dbReference type="ARBA" id="ARBA00022741"/>
    </source>
</evidence>
<evidence type="ECO:0000256" key="3">
    <source>
        <dbReference type="ARBA" id="ARBA00022723"/>
    </source>
</evidence>
<dbReference type="EMBL" id="JAGIOO010000001">
    <property type="protein sequence ID" value="MBP2477670.1"/>
    <property type="molecule type" value="Genomic_DNA"/>
</dbReference>
<feature type="region of interest" description="Disordered" evidence="9">
    <location>
        <begin position="685"/>
        <end position="707"/>
    </location>
</feature>
<evidence type="ECO:0000256" key="9">
    <source>
        <dbReference type="SAM" id="MobiDB-lite"/>
    </source>
</evidence>
<dbReference type="SMART" id="SM00490">
    <property type="entry name" value="HELICc"/>
    <property type="match status" value="1"/>
</dbReference>
<comment type="similarity">
    <text evidence="2">In the central section; belongs to the CRISPR-associated helicase Cas3 family.</text>
</comment>
<dbReference type="InterPro" id="IPR027417">
    <property type="entry name" value="P-loop_NTPase"/>
</dbReference>
<dbReference type="InterPro" id="IPR001650">
    <property type="entry name" value="Helicase_C-like"/>
</dbReference>
<keyword evidence="12" id="KW-1185">Reference proteome</keyword>
<keyword evidence="4" id="KW-0547">Nucleotide-binding</keyword>
<proteinExistence type="inferred from homology"/>
<dbReference type="GO" id="GO:0004519">
    <property type="term" value="F:endonuclease activity"/>
    <property type="evidence" value="ECO:0007669"/>
    <property type="project" value="UniProtKB-KW"/>
</dbReference>
<evidence type="ECO:0000256" key="7">
    <source>
        <dbReference type="ARBA" id="ARBA00022840"/>
    </source>
</evidence>
<feature type="region of interest" description="Disordered" evidence="9">
    <location>
        <begin position="760"/>
        <end position="780"/>
    </location>
</feature>
<comment type="caution">
    <text evidence="11">The sequence shown here is derived from an EMBL/GenBank/DDBJ whole genome shotgun (WGS) entry which is preliminary data.</text>
</comment>
<dbReference type="GO" id="GO:0016787">
    <property type="term" value="F:hydrolase activity"/>
    <property type="evidence" value="ECO:0007669"/>
    <property type="project" value="UniProtKB-KW"/>
</dbReference>
<dbReference type="SUPFAM" id="SSF52540">
    <property type="entry name" value="P-loop containing nucleoside triphosphate hydrolases"/>
    <property type="match status" value="1"/>
</dbReference>
<dbReference type="Gene3D" id="3.40.50.300">
    <property type="entry name" value="P-loop containing nucleotide triphosphate hydrolases"/>
    <property type="match status" value="2"/>
</dbReference>
<protein>
    <submittedName>
        <fullName evidence="11">CRISPR-associated endonuclease/helicase Cas3</fullName>
        <ecNumber evidence="11">3.1.-.-</ecNumber>
        <ecNumber evidence="11">3.6.4.-</ecNumber>
    </submittedName>
</protein>